<proteinExistence type="predicted"/>
<gene>
    <name evidence="2" type="ORF">KACHI17_10390</name>
</gene>
<evidence type="ECO:0000256" key="1">
    <source>
        <dbReference type="SAM" id="Phobius"/>
    </source>
</evidence>
<accession>A0AAT9GHL8</accession>
<reference evidence="2" key="1">
    <citation type="submission" date="2024-02" db="EMBL/GenBank/DDBJ databases">
        <title>Sediminibacterium planktonica sp. nov. and Sediminibacterium longus sp. nov., isolated from surface lake and river water.</title>
        <authorList>
            <person name="Watanabe K."/>
            <person name="Takemine S."/>
            <person name="Ishii Y."/>
            <person name="Ogata Y."/>
            <person name="Shindo C."/>
            <person name="Suda W."/>
        </authorList>
    </citation>
    <scope>NUCLEOTIDE SEQUENCE</scope>
    <source>
        <strain evidence="2">KACHI17</strain>
    </source>
</reference>
<dbReference type="RefSeq" id="WP_353550445.1">
    <property type="nucleotide sequence ID" value="NZ_AP029612.1"/>
</dbReference>
<protein>
    <recommendedName>
        <fullName evidence="3">Anti sigma-E protein RseA N-terminal domain-containing protein</fullName>
    </recommendedName>
</protein>
<dbReference type="AlphaFoldDB" id="A0AAT9GHL8"/>
<keyword evidence="1" id="KW-1133">Transmembrane helix</keyword>
<evidence type="ECO:0008006" key="3">
    <source>
        <dbReference type="Google" id="ProtNLM"/>
    </source>
</evidence>
<keyword evidence="1" id="KW-0472">Membrane</keyword>
<name>A0AAT9GHL8_9BACT</name>
<sequence>MNQLTTYEQLIAEKLQALSAPAKIDAIWARIEQQLDVEMPIDESGPTDTGASSNPGFFFPGSKFLYVFLAAVASIYFLTRPYAIQNEASETDHQQPYEIIDSVNRVSDPAVIISNSEEIITDKADMPVTDQVMPNDSASVVTAEPTINEAIKKEQIPILQPPVAAAINETKKTSIPITNDTTIKKGRGVKGINLNDYKIAPVKKDNQP</sequence>
<feature type="transmembrane region" description="Helical" evidence="1">
    <location>
        <begin position="57"/>
        <end position="78"/>
    </location>
</feature>
<dbReference type="EMBL" id="AP029612">
    <property type="protein sequence ID" value="BFG70158.1"/>
    <property type="molecule type" value="Genomic_DNA"/>
</dbReference>
<keyword evidence="1" id="KW-0812">Transmembrane</keyword>
<evidence type="ECO:0000313" key="2">
    <source>
        <dbReference type="EMBL" id="BFG70158.1"/>
    </source>
</evidence>
<organism evidence="2">
    <name type="scientific">Sediminibacterium sp. KACHI17</name>
    <dbReference type="NCBI Taxonomy" id="1751071"/>
    <lineage>
        <taxon>Bacteria</taxon>
        <taxon>Pseudomonadati</taxon>
        <taxon>Bacteroidota</taxon>
        <taxon>Chitinophagia</taxon>
        <taxon>Chitinophagales</taxon>
        <taxon>Chitinophagaceae</taxon>
        <taxon>Sediminibacterium</taxon>
    </lineage>
</organism>